<organism evidence="1 2">
    <name type="scientific">Blastococcus jejuensis</name>
    <dbReference type="NCBI Taxonomy" id="351224"/>
    <lineage>
        <taxon>Bacteria</taxon>
        <taxon>Bacillati</taxon>
        <taxon>Actinomycetota</taxon>
        <taxon>Actinomycetes</taxon>
        <taxon>Geodermatophilales</taxon>
        <taxon>Geodermatophilaceae</taxon>
        <taxon>Blastococcus</taxon>
    </lineage>
</organism>
<dbReference type="Pfam" id="PF19827">
    <property type="entry name" value="DUF6308"/>
    <property type="match status" value="1"/>
</dbReference>
<comment type="caution">
    <text evidence="1">The sequence shown here is derived from an EMBL/GenBank/DDBJ whole genome shotgun (WGS) entry which is preliminary data.</text>
</comment>
<evidence type="ECO:0008006" key="3">
    <source>
        <dbReference type="Google" id="ProtNLM"/>
    </source>
</evidence>
<keyword evidence="2" id="KW-1185">Reference proteome</keyword>
<dbReference type="RefSeq" id="WP_344687377.1">
    <property type="nucleotide sequence ID" value="NZ_BAAAVV010000002.1"/>
</dbReference>
<dbReference type="EMBL" id="BAAAVV010000002">
    <property type="protein sequence ID" value="GAA3159743.1"/>
    <property type="molecule type" value="Genomic_DNA"/>
</dbReference>
<name>A0ABP6P175_9ACTN</name>
<accession>A0ABP6P175</accession>
<proteinExistence type="predicted"/>
<dbReference type="Proteomes" id="UP001499924">
    <property type="component" value="Unassembled WGS sequence"/>
</dbReference>
<protein>
    <recommendedName>
        <fullName evidence="3">DUF403 domain-containing protein</fullName>
    </recommendedName>
</protein>
<dbReference type="InterPro" id="IPR046275">
    <property type="entry name" value="DUF6308"/>
</dbReference>
<reference evidence="2" key="1">
    <citation type="journal article" date="2019" name="Int. J. Syst. Evol. Microbiol.">
        <title>The Global Catalogue of Microorganisms (GCM) 10K type strain sequencing project: providing services to taxonomists for standard genome sequencing and annotation.</title>
        <authorList>
            <consortium name="The Broad Institute Genomics Platform"/>
            <consortium name="The Broad Institute Genome Sequencing Center for Infectious Disease"/>
            <person name="Wu L."/>
            <person name="Ma J."/>
        </authorList>
    </citation>
    <scope>NUCLEOTIDE SEQUENCE [LARGE SCALE GENOMIC DNA]</scope>
    <source>
        <strain evidence="2">JCM 15614</strain>
    </source>
</reference>
<sequence length="238" mass="26187">MSRGRAADLVLPSAGPDPIPLDTAVAAVLGYARARRPLRFRSISFPDGSWAQVPAFGHERFDAHPATDLPLGEVDILTAEGLHGRLRPPEWHALRDTLQEVRPVADALLDRAAGRAFHDLPDEEFSVLAEPGTVGALLRELQEHAEPHYVLAALHHRHRDLVPLLSDTTWRQLGPHRQEGDSGVEAVIHRELRANADAFDQLEKATAELSLTRLRLHDVLVWLTGSLRLAHAVAAGRT</sequence>
<evidence type="ECO:0000313" key="2">
    <source>
        <dbReference type="Proteomes" id="UP001499924"/>
    </source>
</evidence>
<evidence type="ECO:0000313" key="1">
    <source>
        <dbReference type="EMBL" id="GAA3159743.1"/>
    </source>
</evidence>
<gene>
    <name evidence="1" type="ORF">GCM10010531_08960</name>
</gene>